<dbReference type="InterPro" id="IPR029061">
    <property type="entry name" value="THDP-binding"/>
</dbReference>
<reference evidence="5" key="1">
    <citation type="submission" date="2019-08" db="EMBL/GenBank/DDBJ databases">
        <authorList>
            <person name="Kucharzyk K."/>
            <person name="Murdoch R.W."/>
            <person name="Higgins S."/>
            <person name="Loffler F."/>
        </authorList>
    </citation>
    <scope>NUCLEOTIDE SEQUENCE</scope>
</reference>
<evidence type="ECO:0000313" key="5">
    <source>
        <dbReference type="EMBL" id="MPM70344.1"/>
    </source>
</evidence>
<dbReference type="SUPFAM" id="SSF52518">
    <property type="entry name" value="Thiamin diphosphate-binding fold (THDP-binding)"/>
    <property type="match status" value="1"/>
</dbReference>
<accession>A0A645C861</accession>
<dbReference type="InterPro" id="IPR005474">
    <property type="entry name" value="Transketolase_N"/>
</dbReference>
<dbReference type="AlphaFoldDB" id="A0A645C861"/>
<evidence type="ECO:0000256" key="1">
    <source>
        <dbReference type="ARBA" id="ARBA00001964"/>
    </source>
</evidence>
<name>A0A645C861_9ZZZZ</name>
<proteinExistence type="inferred from homology"/>
<organism evidence="5">
    <name type="scientific">bioreactor metagenome</name>
    <dbReference type="NCBI Taxonomy" id="1076179"/>
    <lineage>
        <taxon>unclassified sequences</taxon>
        <taxon>metagenomes</taxon>
        <taxon>ecological metagenomes</taxon>
    </lineage>
</organism>
<evidence type="ECO:0000259" key="4">
    <source>
        <dbReference type="Pfam" id="PF00456"/>
    </source>
</evidence>
<dbReference type="EMBL" id="VSSQ01023423">
    <property type="protein sequence ID" value="MPM70344.1"/>
    <property type="molecule type" value="Genomic_DNA"/>
</dbReference>
<dbReference type="CDD" id="cd02012">
    <property type="entry name" value="TPP_TK"/>
    <property type="match status" value="1"/>
</dbReference>
<protein>
    <submittedName>
        <fullName evidence="5">Transketolase</fullName>
        <ecNumber evidence="5">2.2.1.1</ecNumber>
    </submittedName>
</protein>
<keyword evidence="3" id="KW-0786">Thiamine pyrophosphate</keyword>
<dbReference type="PANTHER" id="PTHR47514">
    <property type="entry name" value="TRANSKETOLASE N-TERMINAL SECTION-RELATED"/>
    <property type="match status" value="1"/>
</dbReference>
<dbReference type="Pfam" id="PF00456">
    <property type="entry name" value="Transketolase_N"/>
    <property type="match status" value="1"/>
</dbReference>
<evidence type="ECO:0000256" key="3">
    <source>
        <dbReference type="ARBA" id="ARBA00023052"/>
    </source>
</evidence>
<comment type="cofactor">
    <cofactor evidence="1">
        <name>thiamine diphosphate</name>
        <dbReference type="ChEBI" id="CHEBI:58937"/>
    </cofactor>
</comment>
<feature type="domain" description="Transketolase N-terminal" evidence="4">
    <location>
        <begin position="8"/>
        <end position="272"/>
    </location>
</feature>
<keyword evidence="5" id="KW-0808">Transferase</keyword>
<gene>
    <name evidence="5" type="primary">tkt_25</name>
    <name evidence="5" type="ORF">SDC9_117299</name>
</gene>
<sequence length="281" mass="30678">MTDTVKLKEIASQIRRDIVRMVGNANSGHPGGSLSSTDILTTLFFKVMDQNPAKWTREGSDLDLFFLSAGHLTPVYYSVLARAGYFDIKELNTFRKMGSRLQGHPSVEHGLPGLHVASGSLGQGLSVACGAALAKKINHDNKAVFVLVGDGETEEGQIWEASMFAAHHKLDNLIAITDWNGQQIDGPVSSVMNLGDLQAKWNAFGWECVVCDGHDVEQIEKALKESKSKIGDGKPKMILMKTIMGKGVDFMEGTHNWHGKAPSKEQVEKALTQLQETLGDF</sequence>
<evidence type="ECO:0000256" key="2">
    <source>
        <dbReference type="ARBA" id="ARBA00007131"/>
    </source>
</evidence>
<dbReference type="PANTHER" id="PTHR47514:SF1">
    <property type="entry name" value="TRANSKETOLASE N-TERMINAL SECTION-RELATED"/>
    <property type="match status" value="1"/>
</dbReference>
<comment type="caution">
    <text evidence="5">The sequence shown here is derived from an EMBL/GenBank/DDBJ whole genome shotgun (WGS) entry which is preliminary data.</text>
</comment>
<comment type="similarity">
    <text evidence="2">Belongs to the transketolase family.</text>
</comment>
<dbReference type="Gene3D" id="3.40.50.970">
    <property type="match status" value="1"/>
</dbReference>
<dbReference type="EC" id="2.2.1.1" evidence="5"/>
<dbReference type="GO" id="GO:0004802">
    <property type="term" value="F:transketolase activity"/>
    <property type="evidence" value="ECO:0007669"/>
    <property type="project" value="UniProtKB-EC"/>
</dbReference>